<name>A0A6C0LBW2_9ZZZZ</name>
<feature type="compositionally biased region" description="Basic residues" evidence="1">
    <location>
        <begin position="92"/>
        <end position="123"/>
    </location>
</feature>
<evidence type="ECO:0000313" key="2">
    <source>
        <dbReference type="EMBL" id="QHU28449.1"/>
    </source>
</evidence>
<evidence type="ECO:0000256" key="1">
    <source>
        <dbReference type="SAM" id="MobiDB-lite"/>
    </source>
</evidence>
<feature type="region of interest" description="Disordered" evidence="1">
    <location>
        <begin position="85"/>
        <end position="123"/>
    </location>
</feature>
<reference evidence="2" key="1">
    <citation type="journal article" date="2020" name="Nature">
        <title>Giant virus diversity and host interactions through global metagenomics.</title>
        <authorList>
            <person name="Schulz F."/>
            <person name="Roux S."/>
            <person name="Paez-Espino D."/>
            <person name="Jungbluth S."/>
            <person name="Walsh D.A."/>
            <person name="Denef V.J."/>
            <person name="McMahon K.D."/>
            <person name="Konstantinidis K.T."/>
            <person name="Eloe-Fadrosh E.A."/>
            <person name="Kyrpides N.C."/>
            <person name="Woyke T."/>
        </authorList>
    </citation>
    <scope>NUCLEOTIDE SEQUENCE</scope>
    <source>
        <strain evidence="2">GVMAG-M-3300027770-73</strain>
    </source>
</reference>
<accession>A0A6C0LBW2</accession>
<protein>
    <submittedName>
        <fullName evidence="2">Uncharacterized protein</fullName>
    </submittedName>
</protein>
<sequence length="123" mass="14106">MGDNWIGWETDTAAVLNHLDLAQFPDIKNFTDAQLNALIAHRYDDIVSTLMSSDLNQNGYIATYLHPPTPQSVFNLFKTVQRNVRALTGRGGRGRRKTRRGGRRRKTAGRRRKTAGRRRKSRR</sequence>
<organism evidence="2">
    <name type="scientific">viral metagenome</name>
    <dbReference type="NCBI Taxonomy" id="1070528"/>
    <lineage>
        <taxon>unclassified sequences</taxon>
        <taxon>metagenomes</taxon>
        <taxon>organismal metagenomes</taxon>
    </lineage>
</organism>
<dbReference type="EMBL" id="MN740472">
    <property type="protein sequence ID" value="QHU28449.1"/>
    <property type="molecule type" value="Genomic_DNA"/>
</dbReference>
<dbReference type="AlphaFoldDB" id="A0A6C0LBW2"/>
<proteinExistence type="predicted"/>